<accession>A0A1G5K355</accession>
<dbReference type="InterPro" id="IPR017871">
    <property type="entry name" value="ABC_transporter-like_CS"/>
</dbReference>
<dbReference type="Gene3D" id="3.40.50.300">
    <property type="entry name" value="P-loop containing nucleotide triphosphate hydrolases"/>
    <property type="match status" value="1"/>
</dbReference>
<keyword evidence="6" id="KW-1185">Reference proteome</keyword>
<protein>
    <submittedName>
        <fullName evidence="5">NitT/TauT family transport system ATP-binding protein</fullName>
    </submittedName>
</protein>
<keyword evidence="2" id="KW-0547">Nucleotide-binding</keyword>
<reference evidence="6" key="1">
    <citation type="submission" date="2016-10" db="EMBL/GenBank/DDBJ databases">
        <authorList>
            <person name="Varghese N."/>
            <person name="Submissions S."/>
        </authorList>
    </citation>
    <scope>NUCLEOTIDE SEQUENCE [LARGE SCALE GENOMIC DNA]</scope>
    <source>
        <strain evidence="6">BL9</strain>
    </source>
</reference>
<dbReference type="GO" id="GO:0005524">
    <property type="term" value="F:ATP binding"/>
    <property type="evidence" value="ECO:0007669"/>
    <property type="project" value="UniProtKB-KW"/>
</dbReference>
<dbReference type="InterPro" id="IPR003439">
    <property type="entry name" value="ABC_transporter-like_ATP-bd"/>
</dbReference>
<dbReference type="InterPro" id="IPR003593">
    <property type="entry name" value="AAA+_ATPase"/>
</dbReference>
<dbReference type="CDD" id="cd03293">
    <property type="entry name" value="ABC_NrtD_SsuB_transporters"/>
    <property type="match status" value="1"/>
</dbReference>
<dbReference type="InterPro" id="IPR027417">
    <property type="entry name" value="P-loop_NTPase"/>
</dbReference>
<gene>
    <name evidence="5" type="ORF">SAMN05720606_11317</name>
</gene>
<sequence>MNSPSVVSLHPSTRVTSEQQLIEVDHVSVIFGSGPQQVTALSDVTFHIAPNEFVSLLGPSGCGKSTLLRIVADLLQPTTGRVRIAGKEPKQARLQRQFGIVFQTPALFDWRTVRHNVELPLELLGTRRKECRRISSELLDMVGLTRFADHYPWQLSGGMQQRVSIARALALDPPLLLMDEPFSALDEFTKEKLQMELLEIKRSTGKTFLFVTHSIPEAVFLSDRIIVLSAHPGQVHSVHSVNLPAERENQLRETEPFYQMITTIRNCFHEERDATHVPSFT</sequence>
<evidence type="ECO:0000313" key="6">
    <source>
        <dbReference type="Proteomes" id="UP000198538"/>
    </source>
</evidence>
<dbReference type="SMART" id="SM00382">
    <property type="entry name" value="AAA"/>
    <property type="match status" value="1"/>
</dbReference>
<dbReference type="Proteomes" id="UP000198538">
    <property type="component" value="Unassembled WGS sequence"/>
</dbReference>
<feature type="domain" description="ABC transporter" evidence="4">
    <location>
        <begin position="22"/>
        <end position="255"/>
    </location>
</feature>
<dbReference type="GO" id="GO:0016887">
    <property type="term" value="F:ATP hydrolysis activity"/>
    <property type="evidence" value="ECO:0007669"/>
    <property type="project" value="InterPro"/>
</dbReference>
<evidence type="ECO:0000256" key="3">
    <source>
        <dbReference type="ARBA" id="ARBA00022840"/>
    </source>
</evidence>
<dbReference type="PANTHER" id="PTHR42788">
    <property type="entry name" value="TAURINE IMPORT ATP-BINDING PROTEIN-RELATED"/>
    <property type="match status" value="1"/>
</dbReference>
<keyword evidence="1" id="KW-0813">Transport</keyword>
<dbReference type="AlphaFoldDB" id="A0A1G5K355"/>
<dbReference type="PROSITE" id="PS50893">
    <property type="entry name" value="ABC_TRANSPORTER_2"/>
    <property type="match status" value="1"/>
</dbReference>
<name>A0A1G5K355_9BACL</name>
<dbReference type="PROSITE" id="PS00211">
    <property type="entry name" value="ABC_TRANSPORTER_1"/>
    <property type="match status" value="1"/>
</dbReference>
<organism evidence="5 6">
    <name type="scientific">Paenibacillus polysaccharolyticus</name>
    <dbReference type="NCBI Taxonomy" id="582692"/>
    <lineage>
        <taxon>Bacteria</taxon>
        <taxon>Bacillati</taxon>
        <taxon>Bacillota</taxon>
        <taxon>Bacilli</taxon>
        <taxon>Bacillales</taxon>
        <taxon>Paenibacillaceae</taxon>
        <taxon>Paenibacillus</taxon>
    </lineage>
</organism>
<evidence type="ECO:0000313" key="5">
    <source>
        <dbReference type="EMBL" id="SCY95017.1"/>
    </source>
</evidence>
<evidence type="ECO:0000256" key="2">
    <source>
        <dbReference type="ARBA" id="ARBA00022741"/>
    </source>
</evidence>
<evidence type="ECO:0000256" key="1">
    <source>
        <dbReference type="ARBA" id="ARBA00022448"/>
    </source>
</evidence>
<dbReference type="Pfam" id="PF00005">
    <property type="entry name" value="ABC_tran"/>
    <property type="match status" value="1"/>
</dbReference>
<dbReference type="EMBL" id="FMVM01000013">
    <property type="protein sequence ID" value="SCY95017.1"/>
    <property type="molecule type" value="Genomic_DNA"/>
</dbReference>
<dbReference type="RefSeq" id="WP_154959397.1">
    <property type="nucleotide sequence ID" value="NZ_FMVM01000013.1"/>
</dbReference>
<dbReference type="STRING" id="582692.SAMN05720606_11317"/>
<keyword evidence="3 5" id="KW-0067">ATP-binding</keyword>
<dbReference type="InterPro" id="IPR050166">
    <property type="entry name" value="ABC_transporter_ATP-bind"/>
</dbReference>
<dbReference type="SUPFAM" id="SSF52540">
    <property type="entry name" value="P-loop containing nucleoside triphosphate hydrolases"/>
    <property type="match status" value="1"/>
</dbReference>
<dbReference type="PANTHER" id="PTHR42788:SF13">
    <property type="entry name" value="ALIPHATIC SULFONATES IMPORT ATP-BINDING PROTEIN SSUB"/>
    <property type="match status" value="1"/>
</dbReference>
<evidence type="ECO:0000259" key="4">
    <source>
        <dbReference type="PROSITE" id="PS50893"/>
    </source>
</evidence>
<proteinExistence type="predicted"/>